<evidence type="ECO:0000256" key="2">
    <source>
        <dbReference type="ARBA" id="ARBA00004123"/>
    </source>
</evidence>
<name>A0A915LD92_MELJA</name>
<accession>A0A915LD92</accession>
<feature type="compositionally biased region" description="Polar residues" evidence="12">
    <location>
        <begin position="390"/>
        <end position="409"/>
    </location>
</feature>
<dbReference type="Pfam" id="PF02373">
    <property type="entry name" value="JmjC"/>
    <property type="match status" value="1"/>
</dbReference>
<evidence type="ECO:0000256" key="8">
    <source>
        <dbReference type="ARBA" id="ARBA00023015"/>
    </source>
</evidence>
<keyword evidence="10" id="KW-0539">Nucleus</keyword>
<evidence type="ECO:0000256" key="12">
    <source>
        <dbReference type="SAM" id="MobiDB-lite"/>
    </source>
</evidence>
<dbReference type="GO" id="GO:0005737">
    <property type="term" value="C:cytoplasm"/>
    <property type="evidence" value="ECO:0007669"/>
    <property type="project" value="TreeGrafter"/>
</dbReference>
<keyword evidence="8" id="KW-0805">Transcription regulation</keyword>
<evidence type="ECO:0000259" key="13">
    <source>
        <dbReference type="PROSITE" id="PS51184"/>
    </source>
</evidence>
<evidence type="ECO:0000256" key="5">
    <source>
        <dbReference type="ARBA" id="ARBA00022964"/>
    </source>
</evidence>
<dbReference type="GO" id="GO:0006909">
    <property type="term" value="P:phagocytosis"/>
    <property type="evidence" value="ECO:0007669"/>
    <property type="project" value="TreeGrafter"/>
</dbReference>
<dbReference type="InterPro" id="IPR003347">
    <property type="entry name" value="JmjC_dom"/>
</dbReference>
<evidence type="ECO:0000313" key="15">
    <source>
        <dbReference type="WBParaSite" id="scaffold10657_cov306.g14976"/>
    </source>
</evidence>
<dbReference type="GO" id="GO:0046872">
    <property type="term" value="F:metal ion binding"/>
    <property type="evidence" value="ECO:0007669"/>
    <property type="project" value="UniProtKB-KW"/>
</dbReference>
<keyword evidence="14" id="KW-1185">Reference proteome</keyword>
<protein>
    <submittedName>
        <fullName evidence="15">JmjC domain-containing protein</fullName>
    </submittedName>
</protein>
<evidence type="ECO:0000256" key="3">
    <source>
        <dbReference type="ARBA" id="ARBA00022723"/>
    </source>
</evidence>
<comment type="subcellular location">
    <subcellularLocation>
        <location evidence="2">Nucleus</location>
    </subcellularLocation>
</comment>
<keyword evidence="4" id="KW-0156">Chromatin regulator</keyword>
<proteinExistence type="inferred from homology"/>
<dbReference type="GO" id="GO:0106140">
    <property type="term" value="F:P-TEFb complex binding"/>
    <property type="evidence" value="ECO:0007669"/>
    <property type="project" value="TreeGrafter"/>
</dbReference>
<evidence type="ECO:0000313" key="14">
    <source>
        <dbReference type="Proteomes" id="UP000887561"/>
    </source>
</evidence>
<dbReference type="Gene3D" id="1.20.1280.270">
    <property type="match status" value="1"/>
</dbReference>
<keyword evidence="5" id="KW-0223">Dioxygenase</keyword>
<dbReference type="PANTHER" id="PTHR12480">
    <property type="entry name" value="ARGININE DEMETHYLASE AND LYSYL-HYDROXYLASE JMJD"/>
    <property type="match status" value="1"/>
</dbReference>
<comment type="cofactor">
    <cofactor evidence="1">
        <name>Fe(2+)</name>
        <dbReference type="ChEBI" id="CHEBI:29033"/>
    </cofactor>
</comment>
<evidence type="ECO:0000256" key="10">
    <source>
        <dbReference type="ARBA" id="ARBA00023242"/>
    </source>
</evidence>
<comment type="similarity">
    <text evidence="11">Belongs to the JMJD6 family.</text>
</comment>
<dbReference type="InterPro" id="IPR050910">
    <property type="entry name" value="JMJD6_ArgDemeth/LysHydrox"/>
</dbReference>
<dbReference type="SUPFAM" id="SSF51197">
    <property type="entry name" value="Clavaminate synthase-like"/>
    <property type="match status" value="1"/>
</dbReference>
<evidence type="ECO:0000256" key="6">
    <source>
        <dbReference type="ARBA" id="ARBA00023002"/>
    </source>
</evidence>
<evidence type="ECO:0000256" key="11">
    <source>
        <dbReference type="ARBA" id="ARBA00038068"/>
    </source>
</evidence>
<feature type="region of interest" description="Disordered" evidence="12">
    <location>
        <begin position="361"/>
        <end position="469"/>
    </location>
</feature>
<dbReference type="WBParaSite" id="scaffold10657_cov306.g14976">
    <property type="protein sequence ID" value="scaffold10657_cov306.g14976"/>
    <property type="gene ID" value="scaffold10657_cov306.g14976"/>
</dbReference>
<organism evidence="14 15">
    <name type="scientific">Meloidogyne javanica</name>
    <name type="common">Root-knot nematode worm</name>
    <dbReference type="NCBI Taxonomy" id="6303"/>
    <lineage>
        <taxon>Eukaryota</taxon>
        <taxon>Metazoa</taxon>
        <taxon>Ecdysozoa</taxon>
        <taxon>Nematoda</taxon>
        <taxon>Chromadorea</taxon>
        <taxon>Rhabditida</taxon>
        <taxon>Tylenchina</taxon>
        <taxon>Tylenchomorpha</taxon>
        <taxon>Tylenchoidea</taxon>
        <taxon>Meloidogynidae</taxon>
        <taxon>Meloidogyninae</taxon>
        <taxon>Meloidogyne</taxon>
        <taxon>Meloidogyne incognita group</taxon>
    </lineage>
</organism>
<keyword evidence="7" id="KW-0408">Iron</keyword>
<keyword evidence="6" id="KW-0560">Oxidoreductase</keyword>
<feature type="domain" description="JmjC" evidence="13">
    <location>
        <begin position="123"/>
        <end position="323"/>
    </location>
</feature>
<dbReference type="PROSITE" id="PS51184">
    <property type="entry name" value="JMJC"/>
    <property type="match status" value="1"/>
</dbReference>
<evidence type="ECO:0000256" key="7">
    <source>
        <dbReference type="ARBA" id="ARBA00023004"/>
    </source>
</evidence>
<evidence type="ECO:0000256" key="4">
    <source>
        <dbReference type="ARBA" id="ARBA00022853"/>
    </source>
</evidence>
<dbReference type="GO" id="GO:0033749">
    <property type="term" value="F:histone H4R3 demethylase activity"/>
    <property type="evidence" value="ECO:0007669"/>
    <property type="project" value="TreeGrafter"/>
</dbReference>
<keyword evidence="9" id="KW-0804">Transcription</keyword>
<dbReference type="Gene3D" id="2.60.120.650">
    <property type="entry name" value="Cupin"/>
    <property type="match status" value="2"/>
</dbReference>
<dbReference type="Proteomes" id="UP000887561">
    <property type="component" value="Unplaced"/>
</dbReference>
<dbReference type="AlphaFoldDB" id="A0A915LD92"/>
<dbReference type="PANTHER" id="PTHR12480:SF32">
    <property type="entry name" value="BIFUNCTIONAL ARGININE DEMETHYLASE AND LYSYL-HYDROXYLASE JMJD6"/>
    <property type="match status" value="1"/>
</dbReference>
<dbReference type="SMART" id="SM00558">
    <property type="entry name" value="JmjC"/>
    <property type="match status" value="1"/>
</dbReference>
<evidence type="ECO:0000256" key="9">
    <source>
        <dbReference type="ARBA" id="ARBA00023163"/>
    </source>
</evidence>
<dbReference type="GO" id="GO:0005634">
    <property type="term" value="C:nucleus"/>
    <property type="evidence" value="ECO:0007669"/>
    <property type="project" value="UniProtKB-SubCell"/>
</dbReference>
<keyword evidence="3" id="KW-0479">Metal-binding</keyword>
<reference evidence="15" key="1">
    <citation type="submission" date="2022-11" db="UniProtKB">
        <authorList>
            <consortium name="WormBaseParasite"/>
        </authorList>
    </citation>
    <scope>IDENTIFICATION</scope>
</reference>
<evidence type="ECO:0000256" key="1">
    <source>
        <dbReference type="ARBA" id="ARBA00001954"/>
    </source>
</evidence>
<feature type="compositionally biased region" description="Low complexity" evidence="12">
    <location>
        <begin position="430"/>
        <end position="441"/>
    </location>
</feature>
<feature type="compositionally biased region" description="Low complexity" evidence="12">
    <location>
        <begin position="361"/>
        <end position="376"/>
    </location>
</feature>
<sequence length="469" mass="54709">MENEFKISSYVENGTLNTLKFNQNNSNGSNKSPSDKLLGDRRHIFYHKRTAKAVDAAKRKARSELKKNEWYCEGYSLNSDQFLSQMAMGPDTIERVDASKMTCQEFAERYEKLNKPVLLFGLMDEWKANERLNLQTLHRAYRNQKFKCGEDDDGYSVKLKMKYYLHYMTANFDDSPLYIFDSGFGERQKTSKILDDYEVPDFFKDDLFRYAAEKRRPPYRWCLIHPSTPKQLIKPKTEETKNLVHPDEAITWFGTVFPRVCSPNWNNERFPVIHAIQRPGELMFVPSGWWHVVMNLETTIAVTQNFCSVVNLPNVWPKLIKQRPQLALHWLKVVNKSRPELIEKIDEINKLNGIASLDISEPCDSSSSSSSSYDSSSDSEDECCDGKSKMGTTTNCEKINNDKNGQNLEQQDKEYYRGTKRKHTTSPQQHNKNNNYSSNHNGNRHQHDRNYYPNHYYDKHKINKNGVNK</sequence>